<feature type="region of interest" description="Disordered" evidence="1">
    <location>
        <begin position="234"/>
        <end position="253"/>
    </location>
</feature>
<proteinExistence type="predicted"/>
<sequence length="316" mass="34462">MYARASTYIDYGSDNQSEHDLDHSTTSLHSGTSSFDVFGSSLASLETDDTSSDTSGDQVSRGWPSNSSSTSVTSMSTGTSDWHAHGYLSPSHTDEFEEPCRSLHEFIYGTNQPPAYTAATEWREPIFSSPQDWYQPDMHVYSVIEPLQTTFPQSSLRTTCSEGTGDVWDTGAGSVASTASGVEVVHPYFRMSQSANEHDTAGATACSSSKTYSNRASVSLHSCVTTLTDRSALNTDSDAPTYPGTSSPMTMVGTEKGGIKINCLDTVETIRVTCVDSGSIHDEQPDWDDIFRRKEARVTREPGYWYTNVDDSMDTL</sequence>
<organism evidence="2 3">
    <name type="scientific">Panaeolus cyanescens</name>
    <dbReference type="NCBI Taxonomy" id="181874"/>
    <lineage>
        <taxon>Eukaryota</taxon>
        <taxon>Fungi</taxon>
        <taxon>Dikarya</taxon>
        <taxon>Basidiomycota</taxon>
        <taxon>Agaricomycotina</taxon>
        <taxon>Agaricomycetes</taxon>
        <taxon>Agaricomycetidae</taxon>
        <taxon>Agaricales</taxon>
        <taxon>Agaricineae</taxon>
        <taxon>Galeropsidaceae</taxon>
        <taxon>Panaeolus</taxon>
    </lineage>
</organism>
<dbReference type="Proteomes" id="UP000284842">
    <property type="component" value="Unassembled WGS sequence"/>
</dbReference>
<feature type="region of interest" description="Disordered" evidence="1">
    <location>
        <begin position="45"/>
        <end position="77"/>
    </location>
</feature>
<accession>A0A409YLW8</accession>
<dbReference type="AlphaFoldDB" id="A0A409YLW8"/>
<feature type="compositionally biased region" description="Polar residues" evidence="1">
    <location>
        <begin position="234"/>
        <end position="249"/>
    </location>
</feature>
<protein>
    <submittedName>
        <fullName evidence="2">Uncharacterized protein</fullName>
    </submittedName>
</protein>
<gene>
    <name evidence="2" type="ORF">CVT24_010508</name>
</gene>
<feature type="compositionally biased region" description="Low complexity" evidence="1">
    <location>
        <begin position="65"/>
        <end position="77"/>
    </location>
</feature>
<dbReference type="InParanoid" id="A0A409YLW8"/>
<evidence type="ECO:0000313" key="3">
    <source>
        <dbReference type="Proteomes" id="UP000284842"/>
    </source>
</evidence>
<evidence type="ECO:0000256" key="1">
    <source>
        <dbReference type="SAM" id="MobiDB-lite"/>
    </source>
</evidence>
<name>A0A409YLW8_9AGAR</name>
<feature type="region of interest" description="Disordered" evidence="1">
    <location>
        <begin position="1"/>
        <end position="26"/>
    </location>
</feature>
<reference evidence="2 3" key="1">
    <citation type="journal article" date="2018" name="Evol. Lett.">
        <title>Horizontal gene cluster transfer increased hallucinogenic mushroom diversity.</title>
        <authorList>
            <person name="Reynolds H.T."/>
            <person name="Vijayakumar V."/>
            <person name="Gluck-Thaler E."/>
            <person name="Korotkin H.B."/>
            <person name="Matheny P.B."/>
            <person name="Slot J.C."/>
        </authorList>
    </citation>
    <scope>NUCLEOTIDE SEQUENCE [LARGE SCALE GENOMIC DNA]</scope>
    <source>
        <strain evidence="2 3">2629</strain>
    </source>
</reference>
<dbReference type="EMBL" id="NHTK01000999">
    <property type="protein sequence ID" value="PPR04015.1"/>
    <property type="molecule type" value="Genomic_DNA"/>
</dbReference>
<keyword evidence="3" id="KW-1185">Reference proteome</keyword>
<comment type="caution">
    <text evidence="2">The sequence shown here is derived from an EMBL/GenBank/DDBJ whole genome shotgun (WGS) entry which is preliminary data.</text>
</comment>
<evidence type="ECO:0000313" key="2">
    <source>
        <dbReference type="EMBL" id="PPR04015.1"/>
    </source>
</evidence>